<keyword evidence="3" id="KW-1185">Reference proteome</keyword>
<reference evidence="2 3" key="1">
    <citation type="submission" date="2019-07" db="EMBL/GenBank/DDBJ databases">
        <title>Annotation for the trematode Paragonimus westermani.</title>
        <authorList>
            <person name="Choi Y.-J."/>
        </authorList>
    </citation>
    <scope>NUCLEOTIDE SEQUENCE [LARGE SCALE GENOMIC DNA]</scope>
    <source>
        <strain evidence="2">180907_Pwestermani</strain>
    </source>
</reference>
<feature type="coiled-coil region" evidence="1">
    <location>
        <begin position="102"/>
        <end position="191"/>
    </location>
</feature>
<dbReference type="EMBL" id="JTDF01002084">
    <property type="protein sequence ID" value="KAF8569204.1"/>
    <property type="molecule type" value="Genomic_DNA"/>
</dbReference>
<evidence type="ECO:0000313" key="3">
    <source>
        <dbReference type="Proteomes" id="UP000699462"/>
    </source>
</evidence>
<dbReference type="OrthoDB" id="10478275at2759"/>
<dbReference type="AlphaFoldDB" id="A0A8T0DQA3"/>
<accession>A0A8T0DQA3</accession>
<protein>
    <submittedName>
        <fullName evidence="2">Uncharacterized protein</fullName>
    </submittedName>
</protein>
<keyword evidence="1" id="KW-0175">Coiled coil</keyword>
<comment type="caution">
    <text evidence="2">The sequence shown here is derived from an EMBL/GenBank/DDBJ whole genome shotgun (WGS) entry which is preliminary data.</text>
</comment>
<proteinExistence type="predicted"/>
<organism evidence="2 3">
    <name type="scientific">Paragonimus westermani</name>
    <dbReference type="NCBI Taxonomy" id="34504"/>
    <lineage>
        <taxon>Eukaryota</taxon>
        <taxon>Metazoa</taxon>
        <taxon>Spiralia</taxon>
        <taxon>Lophotrochozoa</taxon>
        <taxon>Platyhelminthes</taxon>
        <taxon>Trematoda</taxon>
        <taxon>Digenea</taxon>
        <taxon>Plagiorchiida</taxon>
        <taxon>Troglotremata</taxon>
        <taxon>Troglotrematidae</taxon>
        <taxon>Paragonimus</taxon>
    </lineage>
</organism>
<evidence type="ECO:0000313" key="2">
    <source>
        <dbReference type="EMBL" id="KAF8569204.1"/>
    </source>
</evidence>
<evidence type="ECO:0000256" key="1">
    <source>
        <dbReference type="SAM" id="Coils"/>
    </source>
</evidence>
<dbReference type="Proteomes" id="UP000699462">
    <property type="component" value="Unassembled WGS sequence"/>
</dbReference>
<name>A0A8T0DQA3_9TREM</name>
<gene>
    <name evidence="2" type="ORF">P879_06840</name>
</gene>
<sequence length="192" mass="21924">MSVENGLQWQYDVEDSFELPKDPCISAAHAEESSDNCEASRSLERFQGLGFIFCMYGSGFDSEVAKILEAQDTCRLTNFTEMSKQLLFVRKELFGAVSNTERAEANRQAAELELTRVNLINRKLYLTCHQQQELLHDAEAELVRLKKMFETEVNKTNSMHNMAHGDWLKKESNLEDKLETMTNDLESLVSAS</sequence>